<keyword evidence="3" id="KW-1185">Reference proteome</keyword>
<evidence type="ECO:0008006" key="4">
    <source>
        <dbReference type="Google" id="ProtNLM"/>
    </source>
</evidence>
<feature type="signal peptide" evidence="1">
    <location>
        <begin position="1"/>
        <end position="28"/>
    </location>
</feature>
<protein>
    <recommendedName>
        <fullName evidence="4">DUF2271 domain-containing protein</fullName>
    </recommendedName>
</protein>
<evidence type="ECO:0000256" key="1">
    <source>
        <dbReference type="SAM" id="SignalP"/>
    </source>
</evidence>
<reference evidence="2 3" key="1">
    <citation type="submission" date="2023-08" db="EMBL/GenBank/DDBJ databases">
        <title>Functional and genomic diversity of the sorghum phyllosphere microbiome.</title>
        <authorList>
            <person name="Shade A."/>
        </authorList>
    </citation>
    <scope>NUCLEOTIDE SEQUENCE [LARGE SCALE GENOMIC DNA]</scope>
    <source>
        <strain evidence="2 3">SORGH_AS_0335</strain>
    </source>
</reference>
<dbReference type="InterPro" id="IPR014469">
    <property type="entry name" value="DUF2271"/>
</dbReference>
<dbReference type="Proteomes" id="UP001267710">
    <property type="component" value="Unassembled WGS sequence"/>
</dbReference>
<feature type="chain" id="PRO_5046078313" description="DUF2271 domain-containing protein" evidence="1">
    <location>
        <begin position="29"/>
        <end position="179"/>
    </location>
</feature>
<sequence length="179" mass="19603">MKHAPMQQPMALRTTVALGACLGAPAFAAGLGVGVEIPRLDVAEYHRPYVAIWVERADATVASTLAVWYDVKLKNDEGAKWLKDMRQWWRRTGRELALPIDGVTGATRPAGRHQVQFTEGTNPFAQLPAGHYKLVVEAAREVGGRELVTIPFSWPAAKGEQLRAKGHSELGEVTLDLKP</sequence>
<dbReference type="RefSeq" id="WP_405043957.1">
    <property type="nucleotide sequence ID" value="NZ_JAVIZX010000001.1"/>
</dbReference>
<comment type="caution">
    <text evidence="2">The sequence shown here is derived from an EMBL/GenBank/DDBJ whole genome shotgun (WGS) entry which is preliminary data.</text>
</comment>
<proteinExistence type="predicted"/>
<evidence type="ECO:0000313" key="3">
    <source>
        <dbReference type="Proteomes" id="UP001267710"/>
    </source>
</evidence>
<keyword evidence="1" id="KW-0732">Signal</keyword>
<name>A0ABU1IFW3_9BURK</name>
<accession>A0ABU1IFW3</accession>
<organism evidence="2 3">
    <name type="scientific">Paracidovorax wautersii</name>
    <dbReference type="NCBI Taxonomy" id="1177982"/>
    <lineage>
        <taxon>Bacteria</taxon>
        <taxon>Pseudomonadati</taxon>
        <taxon>Pseudomonadota</taxon>
        <taxon>Betaproteobacteria</taxon>
        <taxon>Burkholderiales</taxon>
        <taxon>Comamonadaceae</taxon>
        <taxon>Paracidovorax</taxon>
    </lineage>
</organism>
<evidence type="ECO:0000313" key="2">
    <source>
        <dbReference type="EMBL" id="MDR6216112.1"/>
    </source>
</evidence>
<gene>
    <name evidence="2" type="ORF">QE399_003801</name>
</gene>
<dbReference type="EMBL" id="JAVIZX010000001">
    <property type="protein sequence ID" value="MDR6216112.1"/>
    <property type="molecule type" value="Genomic_DNA"/>
</dbReference>
<dbReference type="Pfam" id="PF10029">
    <property type="entry name" value="DUF2271"/>
    <property type="match status" value="1"/>
</dbReference>
<dbReference type="PIRSF" id="PIRSF014995">
    <property type="entry name" value="UCP014995"/>
    <property type="match status" value="1"/>
</dbReference>